<dbReference type="RefSeq" id="WP_109338448.1">
    <property type="nucleotide sequence ID" value="NZ_CP029347.1"/>
</dbReference>
<dbReference type="Gene3D" id="3.30.1490.130">
    <property type="entry name" value="D-aminoacylase. Domain 3"/>
    <property type="match status" value="1"/>
</dbReference>
<proteinExistence type="predicted"/>
<dbReference type="Gene3D" id="3.20.20.140">
    <property type="entry name" value="Metal-dependent hydrolases"/>
    <property type="match status" value="2"/>
</dbReference>
<sequence>MRLVMLIASLFLSSAAQAEVDWVIRSDRVFTGEQNTPQALDVALCGERICRIAPLGAIKTTKNKLVDARGLIVAPGFIDPHTHALPELMHADKAVNANYLTQGVTTVVVGNDGAGSADIQGRTQAMLFHGIGTNVGLLVGHGAVRKQVLGQADTRPDKQQLAAMKTLVREAMKDGALGLSSGLFYTPGSFADTQEVIALAQEVAPFSGYYDTHLRDEGAFNVGILAALDEAIAIAENASVPLHISHLKLLGVDVWGQSQAVIKKVEQAHERGVVVSADQYPWLASGTSFRAALVPRWARAGGEAQLQARLTDTATLQKIKRDMADNLRGRGGADSLLITRGPTSYLGQTLGEVAEKREQSAVDTAIELIQEATFGVASFNMQADDVKALMKQPWVVTSSDGSDGHPRKFASFPRKYQDYVRNASVLTLAQFIHQSSSKTADVLGLPERGRIKVGYYADLTVFHPKNYAPRATFEYWDRFSTGVRYLFVNGVPAIDEGELTGRRPGRVLRRQPDQQEP</sequence>
<reference evidence="3 4" key="1">
    <citation type="submission" date="2018-05" db="EMBL/GenBank/DDBJ databases">
        <title>Salinimonas sp. HMF8227 Genome sequencing and assembly.</title>
        <authorList>
            <person name="Kang H."/>
            <person name="Kang J."/>
            <person name="Cha I."/>
            <person name="Kim H."/>
            <person name="Joh K."/>
        </authorList>
    </citation>
    <scope>NUCLEOTIDE SEQUENCE [LARGE SCALE GENOMIC DNA]</scope>
    <source>
        <strain evidence="3 4">HMF8227</strain>
    </source>
</reference>
<dbReference type="PANTHER" id="PTHR11647">
    <property type="entry name" value="HYDRANTOINASE/DIHYDROPYRIMIDINASE FAMILY MEMBER"/>
    <property type="match status" value="1"/>
</dbReference>
<dbReference type="Pfam" id="PF07969">
    <property type="entry name" value="Amidohydro_3"/>
    <property type="match status" value="1"/>
</dbReference>
<dbReference type="InterPro" id="IPR023100">
    <property type="entry name" value="D-aminoacylase_insert_dom_sf"/>
</dbReference>
<evidence type="ECO:0000256" key="1">
    <source>
        <dbReference type="SAM" id="SignalP"/>
    </source>
</evidence>
<dbReference type="InterPro" id="IPR050378">
    <property type="entry name" value="Metallo-dep_Hydrolases_sf"/>
</dbReference>
<dbReference type="GO" id="GO:0047420">
    <property type="term" value="F:N-acyl-D-amino-acid deacylase activity"/>
    <property type="evidence" value="ECO:0007669"/>
    <property type="project" value="UniProtKB-EC"/>
</dbReference>
<keyword evidence="4" id="KW-1185">Reference proteome</keyword>
<feature type="domain" description="Amidohydrolase 3" evidence="2">
    <location>
        <begin position="65"/>
        <end position="492"/>
    </location>
</feature>
<dbReference type="InterPro" id="IPR013108">
    <property type="entry name" value="Amidohydro_3"/>
</dbReference>
<dbReference type="SUPFAM" id="SSF51556">
    <property type="entry name" value="Metallo-dependent hydrolases"/>
    <property type="match status" value="1"/>
</dbReference>
<keyword evidence="1" id="KW-0732">Signal</keyword>
<dbReference type="EC" id="3.5.1.81" evidence="3"/>
<dbReference type="PANTHER" id="PTHR11647:SF1">
    <property type="entry name" value="COLLAPSIN RESPONSE MEDIATOR PROTEIN"/>
    <property type="match status" value="1"/>
</dbReference>
<name>A0A2S2DZC5_9ALTE</name>
<evidence type="ECO:0000259" key="2">
    <source>
        <dbReference type="Pfam" id="PF07969"/>
    </source>
</evidence>
<keyword evidence="3" id="KW-0378">Hydrolase</keyword>
<dbReference type="KEGG" id="salh:HMF8227_00250"/>
<dbReference type="Proteomes" id="UP000245728">
    <property type="component" value="Chromosome"/>
</dbReference>
<dbReference type="SUPFAM" id="SSF51338">
    <property type="entry name" value="Composite domain of metallo-dependent hydrolases"/>
    <property type="match status" value="1"/>
</dbReference>
<dbReference type="InterPro" id="IPR011059">
    <property type="entry name" value="Metal-dep_hydrolase_composite"/>
</dbReference>
<dbReference type="EMBL" id="CP029347">
    <property type="protein sequence ID" value="AWL10758.1"/>
    <property type="molecule type" value="Genomic_DNA"/>
</dbReference>
<dbReference type="OrthoDB" id="9766983at2"/>
<feature type="chain" id="PRO_5015683904" evidence="1">
    <location>
        <begin position="19"/>
        <end position="517"/>
    </location>
</feature>
<protein>
    <submittedName>
        <fullName evidence="3">N-acyl-D-amino-acid deacylase</fullName>
        <ecNumber evidence="3">3.5.1.81</ecNumber>
    </submittedName>
</protein>
<dbReference type="Gene3D" id="2.30.40.10">
    <property type="entry name" value="Urease, subunit C, domain 1"/>
    <property type="match status" value="2"/>
</dbReference>
<dbReference type="InterPro" id="IPR032466">
    <property type="entry name" value="Metal_Hydrolase"/>
</dbReference>
<evidence type="ECO:0000313" key="3">
    <source>
        <dbReference type="EMBL" id="AWL10758.1"/>
    </source>
</evidence>
<dbReference type="AlphaFoldDB" id="A0A2S2DZC5"/>
<accession>A0A2S2DZC5</accession>
<gene>
    <name evidence="3" type="ORF">HMF8227_00250</name>
</gene>
<feature type="signal peptide" evidence="1">
    <location>
        <begin position="1"/>
        <end position="18"/>
    </location>
</feature>
<organism evidence="3 4">
    <name type="scientific">Saliniradius amylolyticus</name>
    <dbReference type="NCBI Taxonomy" id="2183582"/>
    <lineage>
        <taxon>Bacteria</taxon>
        <taxon>Pseudomonadati</taxon>
        <taxon>Pseudomonadota</taxon>
        <taxon>Gammaproteobacteria</taxon>
        <taxon>Alteromonadales</taxon>
        <taxon>Alteromonadaceae</taxon>
        <taxon>Saliniradius</taxon>
    </lineage>
</organism>
<evidence type="ECO:0000313" key="4">
    <source>
        <dbReference type="Proteomes" id="UP000245728"/>
    </source>
</evidence>